<evidence type="ECO:0000259" key="1">
    <source>
        <dbReference type="SMART" id="SM00460"/>
    </source>
</evidence>
<evidence type="ECO:0000313" key="3">
    <source>
        <dbReference type="Proteomes" id="UP001236415"/>
    </source>
</evidence>
<reference evidence="2 3" key="1">
    <citation type="submission" date="2023-06" db="EMBL/GenBank/DDBJ databases">
        <title>Paenibacillus polygonum sp. nov., an endophytic bacterium, isolated from Polygonum lapathifolium L. in Nanji Wetland National Nature Reserve, South of Poyang Lake, Jiangxi Province, China.</title>
        <authorList>
            <person name="Yu Z."/>
        </authorList>
    </citation>
    <scope>NUCLEOTIDE SEQUENCE [LARGE SCALE GENOMIC DNA]</scope>
    <source>
        <strain evidence="2 3">C31</strain>
    </source>
</reference>
<dbReference type="SUPFAM" id="SSF54001">
    <property type="entry name" value="Cysteine proteinases"/>
    <property type="match status" value="1"/>
</dbReference>
<sequence>MRKNRFGLLIVVLFVLAIIIVIPRVVDLDTLYAASTEKIVTQESMHTVLTTAMLDRTESVKFTYKGKIKTLKATLQKAIEEAMASDPYIQYNIKSYAYHYKGNNVSAEVTIDLKYRETKAQTVYVERRVKEILEEIITPEMNSHEKVEAIHDWIVLHLAYDVSLRKYTAYDGLATGSTVCQGYSLLAYKLLEQSGIKNQIVEGQAGGQLHAWNLLLLDGKWYHMDTTWDDPTPNQLGKVSYNYYLLTDEEMGKDHTWQKQYPAATSLYRETLAVLQQTDMNKTAAYDRLYNKLDYVLYNEDKIIRSSADLKGLVKGKIKEEQKAVLFRYSGEKARLLEALKDLYSLGLNSVSYYVSDFEDTGDMKVKVSWELK</sequence>
<dbReference type="PANTHER" id="PTHR46333:SF2">
    <property type="entry name" value="CYTOKINESIS PROTEIN 3"/>
    <property type="match status" value="1"/>
</dbReference>
<dbReference type="InterPro" id="IPR052557">
    <property type="entry name" value="CAP/Cytokinesis_protein"/>
</dbReference>
<feature type="domain" description="Transglutaminase-like" evidence="1">
    <location>
        <begin position="172"/>
        <end position="228"/>
    </location>
</feature>
<dbReference type="PANTHER" id="PTHR46333">
    <property type="entry name" value="CYTOKINESIS PROTEIN 3"/>
    <property type="match status" value="1"/>
</dbReference>
<dbReference type="Pfam" id="PF01841">
    <property type="entry name" value="Transglut_core"/>
    <property type="match status" value="1"/>
</dbReference>
<proteinExistence type="predicted"/>
<name>A0ABY8WZX7_9BACL</name>
<dbReference type="RefSeq" id="WP_249717617.1">
    <property type="nucleotide sequence ID" value="NZ_CP127162.1"/>
</dbReference>
<accession>A0ABY8WZX7</accession>
<dbReference type="SMART" id="SM00460">
    <property type="entry name" value="TGc"/>
    <property type="match status" value="1"/>
</dbReference>
<protein>
    <submittedName>
        <fullName evidence="2">Transglutaminase domain-containing protein</fullName>
    </submittedName>
</protein>
<dbReference type="InterPro" id="IPR002931">
    <property type="entry name" value="Transglutaminase-like"/>
</dbReference>
<dbReference type="EMBL" id="CP127162">
    <property type="protein sequence ID" value="WIV18710.1"/>
    <property type="molecule type" value="Genomic_DNA"/>
</dbReference>
<gene>
    <name evidence="2" type="ORF">QPK24_20550</name>
</gene>
<evidence type="ECO:0000313" key="2">
    <source>
        <dbReference type="EMBL" id="WIV18710.1"/>
    </source>
</evidence>
<dbReference type="Proteomes" id="UP001236415">
    <property type="component" value="Chromosome"/>
</dbReference>
<dbReference type="InterPro" id="IPR038765">
    <property type="entry name" value="Papain-like_cys_pep_sf"/>
</dbReference>
<organism evidence="2 3">
    <name type="scientific">Paenibacillus polygoni</name>
    <dbReference type="NCBI Taxonomy" id="3050112"/>
    <lineage>
        <taxon>Bacteria</taxon>
        <taxon>Bacillati</taxon>
        <taxon>Bacillota</taxon>
        <taxon>Bacilli</taxon>
        <taxon>Bacillales</taxon>
        <taxon>Paenibacillaceae</taxon>
        <taxon>Paenibacillus</taxon>
    </lineage>
</organism>
<dbReference type="Gene3D" id="3.10.620.30">
    <property type="match status" value="1"/>
</dbReference>
<keyword evidence="3" id="KW-1185">Reference proteome</keyword>